<evidence type="ECO:0000313" key="2">
    <source>
        <dbReference type="Proteomes" id="UP000194873"/>
    </source>
</evidence>
<keyword evidence="2" id="KW-1185">Reference proteome</keyword>
<organism evidence="1 2">
    <name type="scientific">Hymenobacter crusticola</name>
    <dbReference type="NCBI Taxonomy" id="1770526"/>
    <lineage>
        <taxon>Bacteria</taxon>
        <taxon>Pseudomonadati</taxon>
        <taxon>Bacteroidota</taxon>
        <taxon>Cytophagia</taxon>
        <taxon>Cytophagales</taxon>
        <taxon>Hymenobacteraceae</taxon>
        <taxon>Hymenobacter</taxon>
    </lineage>
</organism>
<evidence type="ECO:0000313" key="1">
    <source>
        <dbReference type="EMBL" id="OUJ68398.1"/>
    </source>
</evidence>
<proteinExistence type="predicted"/>
<accession>A0A243W590</accession>
<dbReference type="EMBL" id="MTSE01000051">
    <property type="protein sequence ID" value="OUJ68398.1"/>
    <property type="molecule type" value="Genomic_DNA"/>
</dbReference>
<dbReference type="Proteomes" id="UP000194873">
    <property type="component" value="Unassembled WGS sequence"/>
</dbReference>
<gene>
    <name evidence="1" type="ORF">BXP70_27985</name>
</gene>
<dbReference type="AlphaFoldDB" id="A0A243W590"/>
<comment type="caution">
    <text evidence="1">The sequence shown here is derived from an EMBL/GenBank/DDBJ whole genome shotgun (WGS) entry which is preliminary data.</text>
</comment>
<reference evidence="1 2" key="1">
    <citation type="submission" date="2017-01" db="EMBL/GenBank/DDBJ databases">
        <title>A new Hymenobacter.</title>
        <authorList>
            <person name="Liang Y."/>
            <person name="Feng F."/>
        </authorList>
    </citation>
    <scope>NUCLEOTIDE SEQUENCE [LARGE SCALE GENOMIC DNA]</scope>
    <source>
        <strain evidence="1">MIMBbqt21</strain>
    </source>
</reference>
<name>A0A243W590_9BACT</name>
<sequence length="62" mass="6389">MNSVALSFAALLLIKPTGYLTLEGELVPGEVGEHALQQGTALLVNGVLIGDFSLPAEALRVA</sequence>
<dbReference type="RefSeq" id="WP_086597413.1">
    <property type="nucleotide sequence ID" value="NZ_MTSE01000051.1"/>
</dbReference>
<protein>
    <submittedName>
        <fullName evidence="1">Uncharacterized protein</fullName>
    </submittedName>
</protein>